<protein>
    <submittedName>
        <fullName evidence="2">Membrane protein</fullName>
    </submittedName>
</protein>
<evidence type="ECO:0000256" key="1">
    <source>
        <dbReference type="SAM" id="Phobius"/>
    </source>
</evidence>
<evidence type="ECO:0000313" key="2">
    <source>
        <dbReference type="EMBL" id="GHA57563.1"/>
    </source>
</evidence>
<organism evidence="2 3">
    <name type="scientific">Paramylibacter ulvae</name>
    <dbReference type="NCBI Taxonomy" id="1651968"/>
    <lineage>
        <taxon>Bacteria</taxon>
        <taxon>Pseudomonadati</taxon>
        <taxon>Pseudomonadota</taxon>
        <taxon>Alphaproteobacteria</taxon>
        <taxon>Rhodobacterales</taxon>
        <taxon>Paracoccaceae</taxon>
        <taxon>Paramylibacter</taxon>
    </lineage>
</organism>
<dbReference type="Proteomes" id="UP000634455">
    <property type="component" value="Unassembled WGS sequence"/>
</dbReference>
<dbReference type="InterPro" id="IPR029062">
    <property type="entry name" value="Class_I_gatase-like"/>
</dbReference>
<dbReference type="EMBL" id="BMZF01000007">
    <property type="protein sequence ID" value="GHA57563.1"/>
    <property type="molecule type" value="Genomic_DNA"/>
</dbReference>
<feature type="transmembrane region" description="Helical" evidence="1">
    <location>
        <begin position="670"/>
        <end position="687"/>
    </location>
</feature>
<comment type="caution">
    <text evidence="2">The sequence shown here is derived from an EMBL/GenBank/DDBJ whole genome shotgun (WGS) entry which is preliminary data.</text>
</comment>
<evidence type="ECO:0000313" key="3">
    <source>
        <dbReference type="Proteomes" id="UP000634455"/>
    </source>
</evidence>
<feature type="transmembrane region" description="Helical" evidence="1">
    <location>
        <begin position="6"/>
        <end position="31"/>
    </location>
</feature>
<dbReference type="PANTHER" id="PTHR37947:SF1">
    <property type="entry name" value="BLL2462 PROTEIN"/>
    <property type="match status" value="1"/>
</dbReference>
<accession>A0ABQ3D5A3</accession>
<feature type="transmembrane region" description="Helical" evidence="1">
    <location>
        <begin position="38"/>
        <end position="57"/>
    </location>
</feature>
<name>A0ABQ3D5A3_9RHOB</name>
<proteinExistence type="predicted"/>
<dbReference type="SUPFAM" id="SSF52317">
    <property type="entry name" value="Class I glutamine amidotransferase-like"/>
    <property type="match status" value="1"/>
</dbReference>
<keyword evidence="3" id="KW-1185">Reference proteome</keyword>
<sequence length="692" mass="76676">MDSSIVFSPLISEILLIIGVIILICATGFAAWRGLSGWFLRALAGGVILCALANPVVRYEERDPLSDIVFLVEDASESQKISDRPEQVATALAGLREKIGNLENFELREVRIENDISQDETGSLVLTALANAASKVAQNRIAGAIIISDGRIHDAEILQTFAAPVHILQTGKSTDWDRRIVVTNAPAFAIVDEEITLNLRIENDGAVPVSESELANLTITIDGEVQSQFQVRTDADLELPITLTHGGMNVLQFTIAADETELTDRNNSAVVTINGVRDRLRVLLVSGEPYAGGRTWRNLLKSDSAVDLVHFTILRSAEKSNNVPVRELSLIAFPTRELFLDKIDDFDLIIFDKYRRRGMLRPAYLRNVVEYTKNGGAVLFATGPDFAGVNSLFRSDIAEILPAVPSFDVINQGYKPQISQTGHRHPVTQGLENWAGDLAPENDPNWGRWFRLLDTNVRSGHMVMHGFDEKPLLVLDRVGEGRVAMLMSDQAWLWSRGFEGGGPQLELLRRLAHWMMKEPELEEEQLSAQVDGQQVFITRRSLSESIQAPDITYPDGETETLELRETSPGRWTARINAEQNGLFELSDGELKAVFAVGPAAPIEFEKTIADASLLRPLILETSAGVIRAQDVAVPNLRLIRAGRSGAGENWFGLTPRNAYLTLDVRQTPMLPGWVWLLMAATLIVWAWRREGR</sequence>
<reference evidence="3" key="1">
    <citation type="journal article" date="2019" name="Int. J. Syst. Evol. Microbiol.">
        <title>The Global Catalogue of Microorganisms (GCM) 10K type strain sequencing project: providing services to taxonomists for standard genome sequencing and annotation.</title>
        <authorList>
            <consortium name="The Broad Institute Genomics Platform"/>
            <consortium name="The Broad Institute Genome Sequencing Center for Infectious Disease"/>
            <person name="Wu L."/>
            <person name="Ma J."/>
        </authorList>
    </citation>
    <scope>NUCLEOTIDE SEQUENCE [LARGE SCALE GENOMIC DNA]</scope>
    <source>
        <strain evidence="3">KCTC 32465</strain>
    </source>
</reference>
<dbReference type="RefSeq" id="WP_189640974.1">
    <property type="nucleotide sequence ID" value="NZ_BMZF01000007.1"/>
</dbReference>
<keyword evidence="1" id="KW-0812">Transmembrane</keyword>
<gene>
    <name evidence="2" type="ORF">GCM10008927_24040</name>
</gene>
<keyword evidence="1" id="KW-1133">Transmembrane helix</keyword>
<keyword evidence="1" id="KW-0472">Membrane</keyword>
<dbReference type="Gene3D" id="3.40.50.880">
    <property type="match status" value="1"/>
</dbReference>
<dbReference type="PANTHER" id="PTHR37947">
    <property type="entry name" value="BLL2462 PROTEIN"/>
    <property type="match status" value="1"/>
</dbReference>